<gene>
    <name evidence="2" type="ORF">thalar_00452</name>
</gene>
<organism evidence="2 3">
    <name type="scientific">Litoreibacter arenae DSM 19593</name>
    <dbReference type="NCBI Taxonomy" id="1123360"/>
    <lineage>
        <taxon>Bacteria</taxon>
        <taxon>Pseudomonadati</taxon>
        <taxon>Pseudomonadota</taxon>
        <taxon>Alphaproteobacteria</taxon>
        <taxon>Rhodobacterales</taxon>
        <taxon>Roseobacteraceae</taxon>
        <taxon>Litoreibacter</taxon>
    </lineage>
</organism>
<evidence type="ECO:0000256" key="1">
    <source>
        <dbReference type="SAM" id="MobiDB-lite"/>
    </source>
</evidence>
<sequence length="49" mass="5896">MDENKKSKLDRFKEAVLQPETDDDEERFYEKLRKPAKRKPNDKKDEAGK</sequence>
<dbReference type="EMBL" id="AONI01000006">
    <property type="protein sequence ID" value="EPX81007.1"/>
    <property type="molecule type" value="Genomic_DNA"/>
</dbReference>
<dbReference type="HOGENOM" id="CLU_213858_0_0_5"/>
<dbReference type="Proteomes" id="UP000015351">
    <property type="component" value="Unassembled WGS sequence"/>
</dbReference>
<keyword evidence="3" id="KW-1185">Reference proteome</keyword>
<dbReference type="AlphaFoldDB" id="S9QMR0"/>
<accession>S9QMR0</accession>
<protein>
    <submittedName>
        <fullName evidence="2">Uncharacterized protein</fullName>
    </submittedName>
</protein>
<reference evidence="3" key="1">
    <citation type="journal article" date="2013" name="Stand. Genomic Sci.">
        <title>Genome sequence of the Litoreibacter arenae type strain (DSM 19593(T)), a member of the Roseobacter clade isolated from sea sand.</title>
        <authorList>
            <person name="Riedel T."/>
            <person name="Fiebig A."/>
            <person name="Petersen J."/>
            <person name="Gronow S."/>
            <person name="Kyrpides N.C."/>
            <person name="Goker M."/>
            <person name="Klenk H.P."/>
        </authorList>
    </citation>
    <scope>NUCLEOTIDE SEQUENCE [LARGE SCALE GENOMIC DNA]</scope>
    <source>
        <strain evidence="3">DSM 19593</strain>
    </source>
</reference>
<dbReference type="STRING" id="1123360.thalar_00452"/>
<comment type="caution">
    <text evidence="2">The sequence shown here is derived from an EMBL/GenBank/DDBJ whole genome shotgun (WGS) entry which is preliminary data.</text>
</comment>
<dbReference type="RefSeq" id="WP_021101527.1">
    <property type="nucleotide sequence ID" value="NZ_KE557312.1"/>
</dbReference>
<feature type="region of interest" description="Disordered" evidence="1">
    <location>
        <begin position="1"/>
        <end position="49"/>
    </location>
</feature>
<name>S9QMR0_9RHOB</name>
<proteinExistence type="predicted"/>
<feature type="compositionally biased region" description="Basic and acidic residues" evidence="1">
    <location>
        <begin position="1"/>
        <end position="14"/>
    </location>
</feature>
<evidence type="ECO:0000313" key="3">
    <source>
        <dbReference type="Proteomes" id="UP000015351"/>
    </source>
</evidence>
<evidence type="ECO:0000313" key="2">
    <source>
        <dbReference type="EMBL" id="EPX81007.1"/>
    </source>
</evidence>